<dbReference type="InterPro" id="IPR029058">
    <property type="entry name" value="AB_hydrolase_fold"/>
</dbReference>
<evidence type="ECO:0000256" key="1">
    <source>
        <dbReference type="ARBA" id="ARBA00010088"/>
    </source>
</evidence>
<dbReference type="Proteomes" id="UP001589890">
    <property type="component" value="Unassembled WGS sequence"/>
</dbReference>
<keyword evidence="3 8" id="KW-0378">Hydrolase</keyword>
<feature type="domain" description="Peptidase S33 tripeptidyl aminopeptidase-like C-terminal" evidence="7">
    <location>
        <begin position="441"/>
        <end position="535"/>
    </location>
</feature>
<dbReference type="PANTHER" id="PTHR43248:SF29">
    <property type="entry name" value="TRIPEPTIDYL AMINOPEPTIDASE"/>
    <property type="match status" value="1"/>
</dbReference>
<dbReference type="InterPro" id="IPR051601">
    <property type="entry name" value="Serine_prot/Carboxylest_S33"/>
</dbReference>
<organism evidence="8 9">
    <name type="scientific">Kribbella deserti</name>
    <dbReference type="NCBI Taxonomy" id="1926257"/>
    <lineage>
        <taxon>Bacteria</taxon>
        <taxon>Bacillati</taxon>
        <taxon>Actinomycetota</taxon>
        <taxon>Actinomycetes</taxon>
        <taxon>Propionibacteriales</taxon>
        <taxon>Kribbellaceae</taxon>
        <taxon>Kribbella</taxon>
    </lineage>
</organism>
<sequence>MLRRLVLHSKMRWAVVPTLAAVTVAAVATAGPATAQTQEGAAPYIPGRYTSQVLDWHLCAEGELPPSSREGVDELECASYRTPLDWNNADERLDITIAVSRLPSTGATTDSLLINPGGPGAPGRTYAAKVYHRDRVREHHEVIGFDVRGTGGSDNVTCGGGVGTEFQFDMRDRSAENLDAILDQVEGTVDNCHRLSGDLGPLINQFQTTHDLNLLRVLLRRDKIDWLGFSAGTWLGAHYAQRFPGHVDKVVLDSVGDLTLSLHESWDQQPLGFERRWRTDFLPWLAKYHKQYGYGTTAEAARLTYEKVRAALAEEPVELGGLPLGPSQYDWDIDGGLYWKGYFADTADYMAAVKTLVDERSTAGEKSAARTTAEKVVAKHDRGPRGPRPLVAGDYATAAYDDAYDASFWHYSCNDGPITGDRQSQIKNSTEQGTRYPKIGWSWVALPCIFWNNRPAEQQELNGEGVPPVLMVQSERDPATPIEGARNAHKAFKGSRMVTITNDGNHGIYASDNTCANDVVEDYLVGGVVPADRTCPGTPLPTP</sequence>
<proteinExistence type="inferred from homology"/>
<dbReference type="Pfam" id="PF08386">
    <property type="entry name" value="Abhydrolase_4"/>
    <property type="match status" value="1"/>
</dbReference>
<dbReference type="SUPFAM" id="SSF53474">
    <property type="entry name" value="alpha/beta-Hydrolases"/>
    <property type="match status" value="1"/>
</dbReference>
<comment type="caution">
    <text evidence="8">The sequence shown here is derived from an EMBL/GenBank/DDBJ whole genome shotgun (WGS) entry which is preliminary data.</text>
</comment>
<dbReference type="Pfam" id="PF00561">
    <property type="entry name" value="Abhydrolase_1"/>
    <property type="match status" value="1"/>
</dbReference>
<evidence type="ECO:0000313" key="9">
    <source>
        <dbReference type="Proteomes" id="UP001589890"/>
    </source>
</evidence>
<gene>
    <name evidence="8" type="ORF">ACFFGN_01625</name>
</gene>
<dbReference type="Gene3D" id="3.40.50.1820">
    <property type="entry name" value="alpha/beta hydrolase"/>
    <property type="match status" value="1"/>
</dbReference>
<dbReference type="RefSeq" id="WP_380043419.1">
    <property type="nucleotide sequence ID" value="NZ_JBHLTC010000001.1"/>
</dbReference>
<feature type="chain" id="PRO_5047105932" evidence="5">
    <location>
        <begin position="36"/>
        <end position="543"/>
    </location>
</feature>
<dbReference type="PANTHER" id="PTHR43248">
    <property type="entry name" value="2-SUCCINYL-6-HYDROXY-2,4-CYCLOHEXADIENE-1-CARBOXYLATE SYNTHASE"/>
    <property type="match status" value="1"/>
</dbReference>
<keyword evidence="2 5" id="KW-0732">Signal</keyword>
<protein>
    <submittedName>
        <fullName evidence="8">Alpha/beta hydrolase</fullName>
    </submittedName>
</protein>
<evidence type="ECO:0000256" key="2">
    <source>
        <dbReference type="ARBA" id="ARBA00022729"/>
    </source>
</evidence>
<dbReference type="InterPro" id="IPR013595">
    <property type="entry name" value="Pept_S33_TAP-like_C"/>
</dbReference>
<evidence type="ECO:0000256" key="4">
    <source>
        <dbReference type="SAM" id="MobiDB-lite"/>
    </source>
</evidence>
<dbReference type="InterPro" id="IPR000073">
    <property type="entry name" value="AB_hydrolase_1"/>
</dbReference>
<evidence type="ECO:0000259" key="6">
    <source>
        <dbReference type="Pfam" id="PF00561"/>
    </source>
</evidence>
<feature type="compositionally biased region" description="Basic and acidic residues" evidence="4">
    <location>
        <begin position="372"/>
        <end position="384"/>
    </location>
</feature>
<keyword evidence="9" id="KW-1185">Reference proteome</keyword>
<evidence type="ECO:0000256" key="3">
    <source>
        <dbReference type="ARBA" id="ARBA00022801"/>
    </source>
</evidence>
<feature type="domain" description="AB hydrolase-1" evidence="6">
    <location>
        <begin position="112"/>
        <end position="284"/>
    </location>
</feature>
<evidence type="ECO:0000313" key="8">
    <source>
        <dbReference type="EMBL" id="MFC0622742.1"/>
    </source>
</evidence>
<evidence type="ECO:0000256" key="5">
    <source>
        <dbReference type="SAM" id="SignalP"/>
    </source>
</evidence>
<dbReference type="GO" id="GO:0016787">
    <property type="term" value="F:hydrolase activity"/>
    <property type="evidence" value="ECO:0007669"/>
    <property type="project" value="UniProtKB-KW"/>
</dbReference>
<dbReference type="EMBL" id="JBHLTC010000001">
    <property type="protein sequence ID" value="MFC0622742.1"/>
    <property type="molecule type" value="Genomic_DNA"/>
</dbReference>
<feature type="region of interest" description="Disordered" evidence="4">
    <location>
        <begin position="365"/>
        <end position="390"/>
    </location>
</feature>
<name>A0ABV6QG82_9ACTN</name>
<feature type="signal peptide" evidence="5">
    <location>
        <begin position="1"/>
        <end position="35"/>
    </location>
</feature>
<comment type="similarity">
    <text evidence="1">Belongs to the peptidase S33 family.</text>
</comment>
<accession>A0ABV6QG82</accession>
<evidence type="ECO:0000259" key="7">
    <source>
        <dbReference type="Pfam" id="PF08386"/>
    </source>
</evidence>
<reference evidence="8 9" key="1">
    <citation type="submission" date="2024-09" db="EMBL/GenBank/DDBJ databases">
        <authorList>
            <person name="Sun Q."/>
            <person name="Mori K."/>
        </authorList>
    </citation>
    <scope>NUCLEOTIDE SEQUENCE [LARGE SCALE GENOMIC DNA]</scope>
    <source>
        <strain evidence="8 9">CGMCC 1.15906</strain>
    </source>
</reference>